<keyword evidence="1" id="KW-0812">Transmembrane</keyword>
<name>A0A507ALQ4_9PEZI</name>
<dbReference type="OrthoDB" id="4490227at2759"/>
<evidence type="ECO:0000256" key="2">
    <source>
        <dbReference type="SAM" id="SignalP"/>
    </source>
</evidence>
<dbReference type="InParanoid" id="A0A507ALQ4"/>
<dbReference type="RefSeq" id="XP_030989808.1">
    <property type="nucleotide sequence ID" value="XM_031132752.1"/>
</dbReference>
<feature type="transmembrane region" description="Helical" evidence="1">
    <location>
        <begin position="257"/>
        <end position="276"/>
    </location>
</feature>
<dbReference type="GeneID" id="41977611"/>
<feature type="domain" description="DUF7136" evidence="3">
    <location>
        <begin position="34"/>
        <end position="239"/>
    </location>
</feature>
<evidence type="ECO:0000259" key="3">
    <source>
        <dbReference type="Pfam" id="PF23584"/>
    </source>
</evidence>
<evidence type="ECO:0000313" key="4">
    <source>
        <dbReference type="EMBL" id="TPX08097.1"/>
    </source>
</evidence>
<sequence length="277" mass="29113">MHAPTGVTRAFFVGVVTIVAAFAALADAANDPLGTVEVDLIFPRNETYAPSPVLPLVFAFRNAKPGVLLSPRITFTIWDRDNMSNAVVGESLEVDKANMSTNDPYFLYLGSTKFNVEGKWQLTWTLVWYSCKDERGNGIATNLTDNSMIFSTKNAAPQVDLVAASNDDKCSSSTNVALDITGTASVPNTVQWPGGETCAVVAGSETQPDPCRVKVDSAAASSMSASMTAQICDGLAPPAAVGCPPKDDNKKNSAQRLLVGVIACVGAGLGAALYLLM</sequence>
<keyword evidence="1" id="KW-0472">Membrane</keyword>
<accession>A0A507ALQ4</accession>
<keyword evidence="5" id="KW-1185">Reference proteome</keyword>
<evidence type="ECO:0000256" key="1">
    <source>
        <dbReference type="SAM" id="Phobius"/>
    </source>
</evidence>
<keyword evidence="1" id="KW-1133">Transmembrane helix</keyword>
<dbReference type="Proteomes" id="UP000319257">
    <property type="component" value="Unassembled WGS sequence"/>
</dbReference>
<dbReference type="InterPro" id="IPR055560">
    <property type="entry name" value="DUF7136"/>
</dbReference>
<dbReference type="Pfam" id="PF23584">
    <property type="entry name" value="DUF7136"/>
    <property type="match status" value="1"/>
</dbReference>
<feature type="chain" id="PRO_5021499605" description="DUF7136 domain-containing protein" evidence="2">
    <location>
        <begin position="29"/>
        <end position="277"/>
    </location>
</feature>
<dbReference type="AlphaFoldDB" id="A0A507ALQ4"/>
<reference evidence="4 5" key="1">
    <citation type="submission" date="2019-06" db="EMBL/GenBank/DDBJ databases">
        <title>Draft genome sequence of the filamentous fungus Phialemoniopsis curvata isolated from diesel fuel.</title>
        <authorList>
            <person name="Varaljay V.A."/>
            <person name="Lyon W.J."/>
            <person name="Crouch A.L."/>
            <person name="Drake C.E."/>
            <person name="Hollomon J.M."/>
            <person name="Nadeau L.J."/>
            <person name="Nunn H.S."/>
            <person name="Stevenson B.S."/>
            <person name="Bojanowski C.L."/>
            <person name="Crookes-Goodson W.J."/>
        </authorList>
    </citation>
    <scope>NUCLEOTIDE SEQUENCE [LARGE SCALE GENOMIC DNA]</scope>
    <source>
        <strain evidence="4 5">D216</strain>
    </source>
</reference>
<feature type="signal peptide" evidence="2">
    <location>
        <begin position="1"/>
        <end position="28"/>
    </location>
</feature>
<dbReference type="STRING" id="1093900.A0A507ALQ4"/>
<organism evidence="4 5">
    <name type="scientific">Thyridium curvatum</name>
    <dbReference type="NCBI Taxonomy" id="1093900"/>
    <lineage>
        <taxon>Eukaryota</taxon>
        <taxon>Fungi</taxon>
        <taxon>Dikarya</taxon>
        <taxon>Ascomycota</taxon>
        <taxon>Pezizomycotina</taxon>
        <taxon>Sordariomycetes</taxon>
        <taxon>Sordariomycetidae</taxon>
        <taxon>Thyridiales</taxon>
        <taxon>Thyridiaceae</taxon>
        <taxon>Thyridium</taxon>
    </lineage>
</organism>
<keyword evidence="2" id="KW-0732">Signal</keyword>
<comment type="caution">
    <text evidence="4">The sequence shown here is derived from an EMBL/GenBank/DDBJ whole genome shotgun (WGS) entry which is preliminary data.</text>
</comment>
<gene>
    <name evidence="4" type="ORF">E0L32_010164</name>
</gene>
<proteinExistence type="predicted"/>
<evidence type="ECO:0000313" key="5">
    <source>
        <dbReference type="Proteomes" id="UP000319257"/>
    </source>
</evidence>
<dbReference type="EMBL" id="SKBQ01000080">
    <property type="protein sequence ID" value="TPX08097.1"/>
    <property type="molecule type" value="Genomic_DNA"/>
</dbReference>
<protein>
    <recommendedName>
        <fullName evidence="3">DUF7136 domain-containing protein</fullName>
    </recommendedName>
</protein>